<dbReference type="NCBIfam" id="TIGR01891">
    <property type="entry name" value="amidohydrolases"/>
    <property type="match status" value="1"/>
</dbReference>
<evidence type="ECO:0000259" key="3">
    <source>
        <dbReference type="Pfam" id="PF07687"/>
    </source>
</evidence>
<dbReference type="SUPFAM" id="SSF53187">
    <property type="entry name" value="Zn-dependent exopeptidases"/>
    <property type="match status" value="1"/>
</dbReference>
<dbReference type="PANTHER" id="PTHR11014">
    <property type="entry name" value="PEPTIDASE M20 FAMILY MEMBER"/>
    <property type="match status" value="1"/>
</dbReference>
<name>A0A089ZPZ7_9PSED</name>
<dbReference type="InterPro" id="IPR011650">
    <property type="entry name" value="Peptidase_M20_dimer"/>
</dbReference>
<comment type="cofactor">
    <cofactor evidence="2">
        <name>Mn(2+)</name>
        <dbReference type="ChEBI" id="CHEBI:29035"/>
    </cofactor>
    <text evidence="2">The Mn(2+) ion enhances activity.</text>
</comment>
<feature type="binding site" evidence="2">
    <location>
        <position position="364"/>
    </location>
    <ligand>
        <name>Mn(2+)</name>
        <dbReference type="ChEBI" id="CHEBI:29035"/>
        <label>2</label>
    </ligand>
</feature>
<feature type="binding site" evidence="2">
    <location>
        <position position="138"/>
    </location>
    <ligand>
        <name>Mn(2+)</name>
        <dbReference type="ChEBI" id="CHEBI:29035"/>
        <label>2</label>
    </ligand>
</feature>
<dbReference type="GO" id="GO:0046872">
    <property type="term" value="F:metal ion binding"/>
    <property type="evidence" value="ECO:0007669"/>
    <property type="project" value="UniProtKB-KW"/>
</dbReference>
<dbReference type="CDD" id="cd05666">
    <property type="entry name" value="M20_Acy1-like"/>
    <property type="match status" value="1"/>
</dbReference>
<dbReference type="FunFam" id="3.30.70.360:FF:000001">
    <property type="entry name" value="N-acetyldiaminopimelate deacetylase"/>
    <property type="match status" value="1"/>
</dbReference>
<feature type="binding site" evidence="2">
    <location>
        <position position="103"/>
    </location>
    <ligand>
        <name>Mn(2+)</name>
        <dbReference type="ChEBI" id="CHEBI:29035"/>
        <label>2</label>
    </ligand>
</feature>
<dbReference type="RefSeq" id="WP_043187081.1">
    <property type="nucleotide sequence ID" value="NZ_CP009533.1"/>
</dbReference>
<dbReference type="KEGG" id="prh:LT40_04705"/>
<dbReference type="STRING" id="216142.LT40_04705"/>
<dbReference type="Proteomes" id="UP000029499">
    <property type="component" value="Chromosome"/>
</dbReference>
<protein>
    <submittedName>
        <fullName evidence="4">Amidohydrolase</fullName>
    </submittedName>
</protein>
<dbReference type="SUPFAM" id="SSF55031">
    <property type="entry name" value="Bacterial exopeptidase dimerisation domain"/>
    <property type="match status" value="1"/>
</dbReference>
<keyword evidence="5" id="KW-1185">Reference proteome</keyword>
<dbReference type="Gene3D" id="3.30.70.360">
    <property type="match status" value="1"/>
</dbReference>
<dbReference type="Pfam" id="PF01546">
    <property type="entry name" value="Peptidase_M20"/>
    <property type="match status" value="1"/>
</dbReference>
<dbReference type="GO" id="GO:0019877">
    <property type="term" value="P:diaminopimelate biosynthetic process"/>
    <property type="evidence" value="ECO:0007669"/>
    <property type="project" value="UniProtKB-ARBA"/>
</dbReference>
<keyword evidence="2" id="KW-0479">Metal-binding</keyword>
<dbReference type="InterPro" id="IPR002933">
    <property type="entry name" value="Peptidase_M20"/>
</dbReference>
<dbReference type="PIRSF" id="PIRSF005962">
    <property type="entry name" value="Pept_M20D_amidohydro"/>
    <property type="match status" value="1"/>
</dbReference>
<dbReference type="Gene3D" id="3.40.630.10">
    <property type="entry name" value="Zn peptidases"/>
    <property type="match status" value="1"/>
</dbReference>
<evidence type="ECO:0000313" key="4">
    <source>
        <dbReference type="EMBL" id="AIS16751.1"/>
    </source>
</evidence>
<dbReference type="OrthoDB" id="9777385at2"/>
<dbReference type="InterPro" id="IPR017439">
    <property type="entry name" value="Amidohydrolase"/>
</dbReference>
<feature type="binding site" evidence="2">
    <location>
        <position position="105"/>
    </location>
    <ligand>
        <name>Mn(2+)</name>
        <dbReference type="ChEBI" id="CHEBI:29035"/>
        <label>2</label>
    </ligand>
</feature>
<feature type="domain" description="Peptidase M20 dimerisation" evidence="3">
    <location>
        <begin position="190"/>
        <end position="279"/>
    </location>
</feature>
<accession>A0A089ZPZ7</accession>
<evidence type="ECO:0000256" key="2">
    <source>
        <dbReference type="PIRSR" id="PIRSR005962-1"/>
    </source>
</evidence>
<sequence length="395" mass="42696">MSNATIYPELENSAPRFAELRREIHRHPELGTQTRHTATLVADRLRAWGYEVHRDVGQGVVGVLRRGSAGRSLGIRADMDALPITENTGLPWASQHPGRMHACGHDGHTATLLAAAEHLAWHGQFQGTLHVIFQPDEEGLTGARSMIEAGLFDRFPCDAVYALHNMPGLPVGQAVVQQGEFMASSEQVLITLVGRGGHGAMPERAIDPIPALAGIITALQTVISRNLSTSDAAVLSVGKVNAGTVYNIIPETATLMLSVRTADPAVRDRVERRIREIVHGQAASFGVEAIIEYTLLAPVLVNTPAETQRLYASACSVLGAENVLERMPVRLMGSEDFAWMLNERPGCYFVLGNGTGSFNGCSVHNDRYDFNDAVIPIGAACWVNLVESYLHAADD</sequence>
<dbReference type="Pfam" id="PF07687">
    <property type="entry name" value="M20_dimer"/>
    <property type="match status" value="1"/>
</dbReference>
<dbReference type="eggNOG" id="COG1473">
    <property type="taxonomic scope" value="Bacteria"/>
</dbReference>
<feature type="binding site" evidence="2">
    <location>
        <position position="164"/>
    </location>
    <ligand>
        <name>Mn(2+)</name>
        <dbReference type="ChEBI" id="CHEBI:29035"/>
        <label>2</label>
    </ligand>
</feature>
<keyword evidence="1 4" id="KW-0378">Hydrolase</keyword>
<dbReference type="AlphaFoldDB" id="A0A089ZPZ7"/>
<dbReference type="InterPro" id="IPR036264">
    <property type="entry name" value="Bact_exopeptidase_dim_dom"/>
</dbReference>
<reference evidence="4 5" key="1">
    <citation type="journal article" date="2015" name="J. Biotechnol.">
        <title>Complete genome sequence of Pseudomonas rhizosphaerae IH5T (=DSM 16299T), a phosphate-solubilizing rhizobacterium for bacterial biofertilizer.</title>
        <authorList>
            <person name="Kwak Y."/>
            <person name="Jung B.K."/>
            <person name="Shin J.H."/>
        </authorList>
    </citation>
    <scope>NUCLEOTIDE SEQUENCE [LARGE SCALE GENOMIC DNA]</scope>
    <source>
        <strain evidence="4">DSM 16299</strain>
    </source>
</reference>
<gene>
    <name evidence="4" type="ORF">LT40_04705</name>
</gene>
<dbReference type="GO" id="GO:0050118">
    <property type="term" value="F:N-acetyldiaminopimelate deacetylase activity"/>
    <property type="evidence" value="ECO:0007669"/>
    <property type="project" value="UniProtKB-ARBA"/>
</dbReference>
<proteinExistence type="predicted"/>
<keyword evidence="2" id="KW-0464">Manganese</keyword>
<dbReference type="PANTHER" id="PTHR11014:SF63">
    <property type="entry name" value="METALLOPEPTIDASE, PUTATIVE (AFU_ORTHOLOGUE AFUA_6G09600)-RELATED"/>
    <property type="match status" value="1"/>
</dbReference>
<organism evidence="4 5">
    <name type="scientific">Pseudomonas rhizosphaerae</name>
    <dbReference type="NCBI Taxonomy" id="216142"/>
    <lineage>
        <taxon>Bacteria</taxon>
        <taxon>Pseudomonadati</taxon>
        <taxon>Pseudomonadota</taxon>
        <taxon>Gammaproteobacteria</taxon>
        <taxon>Pseudomonadales</taxon>
        <taxon>Pseudomonadaceae</taxon>
        <taxon>Pseudomonas</taxon>
    </lineage>
</organism>
<dbReference type="EMBL" id="CP009533">
    <property type="protein sequence ID" value="AIS16751.1"/>
    <property type="molecule type" value="Genomic_DNA"/>
</dbReference>
<evidence type="ECO:0000313" key="5">
    <source>
        <dbReference type="Proteomes" id="UP000029499"/>
    </source>
</evidence>
<evidence type="ECO:0000256" key="1">
    <source>
        <dbReference type="ARBA" id="ARBA00022801"/>
    </source>
</evidence>
<dbReference type="HOGENOM" id="CLU_023257_1_1_6"/>